<evidence type="ECO:0000313" key="3">
    <source>
        <dbReference type="Proteomes" id="UP000012073"/>
    </source>
</evidence>
<proteinExistence type="predicted"/>
<dbReference type="Gene3D" id="3.30.420.10">
    <property type="entry name" value="Ribonuclease H-like superfamily/Ribonuclease H"/>
    <property type="match status" value="1"/>
</dbReference>
<dbReference type="AlphaFoldDB" id="R7QMK7"/>
<dbReference type="OrthoDB" id="164332at2759"/>
<dbReference type="GO" id="GO:0003676">
    <property type="term" value="F:nucleic acid binding"/>
    <property type="evidence" value="ECO:0007669"/>
    <property type="project" value="InterPro"/>
</dbReference>
<reference evidence="3" key="1">
    <citation type="journal article" date="2013" name="Proc. Natl. Acad. Sci. U.S.A.">
        <title>Genome structure and metabolic features in the red seaweed Chondrus crispus shed light on evolution of the Archaeplastida.</title>
        <authorList>
            <person name="Collen J."/>
            <person name="Porcel B."/>
            <person name="Carre W."/>
            <person name="Ball S.G."/>
            <person name="Chaparro C."/>
            <person name="Tonon T."/>
            <person name="Barbeyron T."/>
            <person name="Michel G."/>
            <person name="Noel B."/>
            <person name="Valentin K."/>
            <person name="Elias M."/>
            <person name="Artiguenave F."/>
            <person name="Arun A."/>
            <person name="Aury J.M."/>
            <person name="Barbosa-Neto J.F."/>
            <person name="Bothwell J.H."/>
            <person name="Bouget F.Y."/>
            <person name="Brillet L."/>
            <person name="Cabello-Hurtado F."/>
            <person name="Capella-Gutierrez S."/>
            <person name="Charrier B."/>
            <person name="Cladiere L."/>
            <person name="Cock J.M."/>
            <person name="Coelho S.M."/>
            <person name="Colleoni C."/>
            <person name="Czjzek M."/>
            <person name="Da Silva C."/>
            <person name="Delage L."/>
            <person name="Denoeud F."/>
            <person name="Deschamps P."/>
            <person name="Dittami S.M."/>
            <person name="Gabaldon T."/>
            <person name="Gachon C.M."/>
            <person name="Groisillier A."/>
            <person name="Herve C."/>
            <person name="Jabbari K."/>
            <person name="Katinka M."/>
            <person name="Kloareg B."/>
            <person name="Kowalczyk N."/>
            <person name="Labadie K."/>
            <person name="Leblanc C."/>
            <person name="Lopez P.J."/>
            <person name="McLachlan D.H."/>
            <person name="Meslet-Cladiere L."/>
            <person name="Moustafa A."/>
            <person name="Nehr Z."/>
            <person name="Nyvall Collen P."/>
            <person name="Panaud O."/>
            <person name="Partensky F."/>
            <person name="Poulain J."/>
            <person name="Rensing S.A."/>
            <person name="Rousvoal S."/>
            <person name="Samson G."/>
            <person name="Symeonidi A."/>
            <person name="Weissenbach J."/>
            <person name="Zambounis A."/>
            <person name="Wincker P."/>
            <person name="Boyen C."/>
        </authorList>
    </citation>
    <scope>NUCLEOTIDE SEQUENCE [LARGE SCALE GENOMIC DNA]</scope>
    <source>
        <strain evidence="3">cv. Stackhouse</strain>
    </source>
</reference>
<keyword evidence="3" id="KW-1185">Reference proteome</keyword>
<dbReference type="PANTHER" id="PTHR23022:SF129">
    <property type="entry name" value="TRANSPOSABLE ELEMENT TC3 TRANSPOSASE"/>
    <property type="match status" value="1"/>
</dbReference>
<accession>R7QMK7</accession>
<gene>
    <name evidence="2" type="ORF">CHC_T00006688001</name>
</gene>
<name>R7QMK7_CHOCR</name>
<evidence type="ECO:0000259" key="1">
    <source>
        <dbReference type="Pfam" id="PF13358"/>
    </source>
</evidence>
<dbReference type="PhylomeDB" id="R7QMK7"/>
<dbReference type="InterPro" id="IPR036397">
    <property type="entry name" value="RNaseH_sf"/>
</dbReference>
<feature type="domain" description="Tc1-like transposase DDE" evidence="1">
    <location>
        <begin position="47"/>
        <end position="109"/>
    </location>
</feature>
<dbReference type="Proteomes" id="UP000012073">
    <property type="component" value="Unassembled WGS sequence"/>
</dbReference>
<dbReference type="Gramene" id="CDF38973">
    <property type="protein sequence ID" value="CDF38973"/>
    <property type="gene ID" value="CHC_T00006688001"/>
</dbReference>
<organism evidence="2 3">
    <name type="scientific">Chondrus crispus</name>
    <name type="common">Carrageen Irish moss</name>
    <name type="synonym">Polymorpha crispa</name>
    <dbReference type="NCBI Taxonomy" id="2769"/>
    <lineage>
        <taxon>Eukaryota</taxon>
        <taxon>Rhodophyta</taxon>
        <taxon>Florideophyceae</taxon>
        <taxon>Rhodymeniophycidae</taxon>
        <taxon>Gigartinales</taxon>
        <taxon>Gigartinaceae</taxon>
        <taxon>Chondrus</taxon>
    </lineage>
</organism>
<dbReference type="PANTHER" id="PTHR23022">
    <property type="entry name" value="TRANSPOSABLE ELEMENT-RELATED"/>
    <property type="match status" value="1"/>
</dbReference>
<dbReference type="KEGG" id="ccp:CHC_T00006688001"/>
<evidence type="ECO:0000313" key="2">
    <source>
        <dbReference type="EMBL" id="CDF38973.1"/>
    </source>
</evidence>
<dbReference type="GeneID" id="17326594"/>
<dbReference type="Pfam" id="PF13358">
    <property type="entry name" value="DDE_3"/>
    <property type="match status" value="1"/>
</dbReference>
<dbReference type="InterPro" id="IPR052338">
    <property type="entry name" value="Transposase_5"/>
</dbReference>
<sequence>MIWGAFSSKGISSLALLNSMQDSAAYCTTLENYFLPFAYCYHDDSFVFMQGGASIHRSNLTHSRLYQLEINLLPWPSRSPDLNPIENVWGHLARAVYANGRQFTSRDSLVDAIQQCWNGIALQYCNSLISSMPNRCLKAIVRSGDLTGY</sequence>
<dbReference type="RefSeq" id="XP_005718878.1">
    <property type="nucleotide sequence ID" value="XM_005718821.1"/>
</dbReference>
<dbReference type="InterPro" id="IPR038717">
    <property type="entry name" value="Tc1-like_DDE_dom"/>
</dbReference>
<protein>
    <recommendedName>
        <fullName evidence="1">Tc1-like transposase DDE domain-containing protein</fullName>
    </recommendedName>
</protein>
<dbReference type="EMBL" id="HG001983">
    <property type="protein sequence ID" value="CDF38973.1"/>
    <property type="molecule type" value="Genomic_DNA"/>
</dbReference>